<name>A0A1F5G5H6_9BACT</name>
<dbReference type="AlphaFoldDB" id="A0A1F5G5H6"/>
<keyword evidence="1" id="KW-0812">Transmembrane</keyword>
<reference evidence="2 3" key="1">
    <citation type="journal article" date="2016" name="Nat. Commun.">
        <title>Thousands of microbial genomes shed light on interconnected biogeochemical processes in an aquifer system.</title>
        <authorList>
            <person name="Anantharaman K."/>
            <person name="Brown C.T."/>
            <person name="Hug L.A."/>
            <person name="Sharon I."/>
            <person name="Castelle C.J."/>
            <person name="Probst A.J."/>
            <person name="Thomas B.C."/>
            <person name="Singh A."/>
            <person name="Wilkins M.J."/>
            <person name="Karaoz U."/>
            <person name="Brodie E.L."/>
            <person name="Williams K.H."/>
            <person name="Hubbard S.S."/>
            <person name="Banfield J.F."/>
        </authorList>
    </citation>
    <scope>NUCLEOTIDE SEQUENCE [LARGE SCALE GENOMIC DNA]</scope>
</reference>
<evidence type="ECO:0000256" key="1">
    <source>
        <dbReference type="SAM" id="Phobius"/>
    </source>
</evidence>
<protein>
    <submittedName>
        <fullName evidence="2">Uncharacterized protein</fullName>
    </submittedName>
</protein>
<proteinExistence type="predicted"/>
<dbReference type="Proteomes" id="UP000179102">
    <property type="component" value="Unassembled WGS sequence"/>
</dbReference>
<comment type="caution">
    <text evidence="2">The sequence shown here is derived from an EMBL/GenBank/DDBJ whole genome shotgun (WGS) entry which is preliminary data.</text>
</comment>
<keyword evidence="1" id="KW-1133">Transmembrane helix</keyword>
<organism evidence="2 3">
    <name type="scientific">Candidatus Curtissbacteria bacterium RIFCSPHIGHO2_01_FULL_41_11</name>
    <dbReference type="NCBI Taxonomy" id="1797711"/>
    <lineage>
        <taxon>Bacteria</taxon>
        <taxon>Candidatus Curtissiibacteriota</taxon>
    </lineage>
</organism>
<dbReference type="STRING" id="1797711.A2870_02825"/>
<sequence length="156" mass="17145">MESNQPLKSEFKPSPSLLRAVPKNLPLAKLLPLAIIVVIVAAGIFSGLVFSSRNKNAKIATSSIDEKNLSPEQKQSFQTVTRDSAEGVVEKNDKFEQTAQGQWKLIREGGESQTAYLTSSFLDLDQYIGKKVKVYGETLGSDKVGWLMDVAKVEEL</sequence>
<gene>
    <name evidence="2" type="ORF">A2870_02825</name>
</gene>
<feature type="transmembrane region" description="Helical" evidence="1">
    <location>
        <begin position="30"/>
        <end position="50"/>
    </location>
</feature>
<dbReference type="EMBL" id="MFAZ01000021">
    <property type="protein sequence ID" value="OGD87064.1"/>
    <property type="molecule type" value="Genomic_DNA"/>
</dbReference>
<keyword evidence="1" id="KW-0472">Membrane</keyword>
<evidence type="ECO:0000313" key="3">
    <source>
        <dbReference type="Proteomes" id="UP000179102"/>
    </source>
</evidence>
<accession>A0A1F5G5H6</accession>
<evidence type="ECO:0000313" key="2">
    <source>
        <dbReference type="EMBL" id="OGD87064.1"/>
    </source>
</evidence>